<evidence type="ECO:0000313" key="1">
    <source>
        <dbReference type="EMBL" id="MFD0860890.1"/>
    </source>
</evidence>
<sequence length="138" mass="14656">MGNTVIDSKTDKHSFAFGAEKVSTTLTLVETAPGDFAINYDAKYSGVKSGHVQGGPIAVSGNISKKVHSNPDVDVTVSKYSKTSSKISMHVKIVVHAPFPIGKVTIFDKTLDGKYGHNALQTIVDHMTTTAKASGTYN</sequence>
<proteinExistence type="predicted"/>
<name>A0ABW3CTV0_9FLAO</name>
<dbReference type="EMBL" id="JBHTJH010000002">
    <property type="protein sequence ID" value="MFD0860890.1"/>
    <property type="molecule type" value="Genomic_DNA"/>
</dbReference>
<keyword evidence="2" id="KW-1185">Reference proteome</keyword>
<protein>
    <submittedName>
        <fullName evidence="1">Uncharacterized protein</fullName>
    </submittedName>
</protein>
<dbReference type="RefSeq" id="WP_386402866.1">
    <property type="nucleotide sequence ID" value="NZ_JBHTJH010000002.1"/>
</dbReference>
<dbReference type="Proteomes" id="UP001596978">
    <property type="component" value="Unassembled WGS sequence"/>
</dbReference>
<evidence type="ECO:0000313" key="2">
    <source>
        <dbReference type="Proteomes" id="UP001596978"/>
    </source>
</evidence>
<comment type="caution">
    <text evidence="1">The sequence shown here is derived from an EMBL/GenBank/DDBJ whole genome shotgun (WGS) entry which is preliminary data.</text>
</comment>
<organism evidence="1 2">
    <name type="scientific">Sungkyunkwania multivorans</name>
    <dbReference type="NCBI Taxonomy" id="1173618"/>
    <lineage>
        <taxon>Bacteria</taxon>
        <taxon>Pseudomonadati</taxon>
        <taxon>Bacteroidota</taxon>
        <taxon>Flavobacteriia</taxon>
        <taxon>Flavobacteriales</taxon>
        <taxon>Flavobacteriaceae</taxon>
        <taxon>Sungkyunkwania</taxon>
    </lineage>
</organism>
<accession>A0ABW3CTV0</accession>
<gene>
    <name evidence="1" type="ORF">ACFQ1M_01610</name>
</gene>
<reference evidence="2" key="1">
    <citation type="journal article" date="2019" name="Int. J. Syst. Evol. Microbiol.">
        <title>The Global Catalogue of Microorganisms (GCM) 10K type strain sequencing project: providing services to taxonomists for standard genome sequencing and annotation.</title>
        <authorList>
            <consortium name="The Broad Institute Genomics Platform"/>
            <consortium name="The Broad Institute Genome Sequencing Center for Infectious Disease"/>
            <person name="Wu L."/>
            <person name="Ma J."/>
        </authorList>
    </citation>
    <scope>NUCLEOTIDE SEQUENCE [LARGE SCALE GENOMIC DNA]</scope>
    <source>
        <strain evidence="2">CCUG 62952</strain>
    </source>
</reference>